<name>A0A8T0S004_PANVG</name>
<gene>
    <name evidence="1" type="ORF">PVAP13_5NG489230</name>
</gene>
<dbReference type="EMBL" id="CM029046">
    <property type="protein sequence ID" value="KAG2591527.1"/>
    <property type="molecule type" value="Genomic_DNA"/>
</dbReference>
<proteinExistence type="predicted"/>
<dbReference type="AlphaFoldDB" id="A0A8T0S004"/>
<accession>A0A8T0S004</accession>
<dbReference type="Proteomes" id="UP000823388">
    <property type="component" value="Chromosome 5N"/>
</dbReference>
<organism evidence="1 2">
    <name type="scientific">Panicum virgatum</name>
    <name type="common">Blackwell switchgrass</name>
    <dbReference type="NCBI Taxonomy" id="38727"/>
    <lineage>
        <taxon>Eukaryota</taxon>
        <taxon>Viridiplantae</taxon>
        <taxon>Streptophyta</taxon>
        <taxon>Embryophyta</taxon>
        <taxon>Tracheophyta</taxon>
        <taxon>Spermatophyta</taxon>
        <taxon>Magnoliopsida</taxon>
        <taxon>Liliopsida</taxon>
        <taxon>Poales</taxon>
        <taxon>Poaceae</taxon>
        <taxon>PACMAD clade</taxon>
        <taxon>Panicoideae</taxon>
        <taxon>Panicodae</taxon>
        <taxon>Paniceae</taxon>
        <taxon>Panicinae</taxon>
        <taxon>Panicum</taxon>
        <taxon>Panicum sect. Hiantes</taxon>
    </lineage>
</organism>
<keyword evidence="2" id="KW-1185">Reference proteome</keyword>
<comment type="caution">
    <text evidence="1">The sequence shown here is derived from an EMBL/GenBank/DDBJ whole genome shotgun (WGS) entry which is preliminary data.</text>
</comment>
<protein>
    <submittedName>
        <fullName evidence="1">Uncharacterized protein</fullName>
    </submittedName>
</protein>
<evidence type="ECO:0000313" key="2">
    <source>
        <dbReference type="Proteomes" id="UP000823388"/>
    </source>
</evidence>
<evidence type="ECO:0000313" key="1">
    <source>
        <dbReference type="EMBL" id="KAG2591527.1"/>
    </source>
</evidence>
<reference evidence="1" key="1">
    <citation type="submission" date="2020-05" db="EMBL/GenBank/DDBJ databases">
        <title>WGS assembly of Panicum virgatum.</title>
        <authorList>
            <person name="Lovell J.T."/>
            <person name="Jenkins J."/>
            <person name="Shu S."/>
            <person name="Juenger T.E."/>
            <person name="Schmutz J."/>
        </authorList>
    </citation>
    <scope>NUCLEOTIDE SEQUENCE</scope>
    <source>
        <strain evidence="1">AP13</strain>
    </source>
</reference>
<sequence length="113" mass="11468">MAAGSFVRWSGTDGGGVGLLVDLMTSGFTLPPVNRRLPVILPIPLLNGMWLPIGQGWPLVSSPTFASFRPGGGCLSPCVATATACDGGGVQRSTPSCVLVWASSASPAVSPTR</sequence>